<dbReference type="Pfam" id="PF00118">
    <property type="entry name" value="Cpn60_TCP1"/>
    <property type="match status" value="1"/>
</dbReference>
<accession>A0A0D2KNX4</accession>
<reference evidence="2 3" key="1">
    <citation type="journal article" date="2013" name="BMC Genomics">
        <title>Reconstruction of the lipid metabolism for the microalga Monoraphidium neglectum from its genome sequence reveals characteristics suitable for biofuel production.</title>
        <authorList>
            <person name="Bogen C."/>
            <person name="Al-Dilaimi A."/>
            <person name="Albersmeier A."/>
            <person name="Wichmann J."/>
            <person name="Grundmann M."/>
            <person name="Rupp O."/>
            <person name="Lauersen K.J."/>
            <person name="Blifernez-Klassen O."/>
            <person name="Kalinowski J."/>
            <person name="Goesmann A."/>
            <person name="Mussgnug J.H."/>
            <person name="Kruse O."/>
        </authorList>
    </citation>
    <scope>NUCLEOTIDE SEQUENCE [LARGE SCALE GENOMIC DNA]</scope>
    <source>
        <strain evidence="2 3">SAG 48.87</strain>
    </source>
</reference>
<sequence>MAPPPLTPAARNPPLAQRPRVPVNLSRPSGGERALTWEVPPELEPGYGIPLDAPAAGATASAAAAGGGAAAGLAGSLAGLHPLVVLHRLEFAAAAARHLRRLAEQLLRAEEVAGWRAWAPVVERLAVEAAGTVQPAAAAKHGEMDPRFYIKVKRIPDSGTPESSCVVRGVAARKNVAHRRMRSTIDDPQILLLAGALEYHRVTNKLSSFDTLLDQEREHLRVAVARLASAQPDVLLVERSVARAAQEELLSRGISLVQHIKPELLERIARCTGAKVGNQGLGLRVSGSGSRAQGLGLRV</sequence>
<organism evidence="2 3">
    <name type="scientific">Monoraphidium neglectum</name>
    <dbReference type="NCBI Taxonomy" id="145388"/>
    <lineage>
        <taxon>Eukaryota</taxon>
        <taxon>Viridiplantae</taxon>
        <taxon>Chlorophyta</taxon>
        <taxon>core chlorophytes</taxon>
        <taxon>Chlorophyceae</taxon>
        <taxon>CS clade</taxon>
        <taxon>Sphaeropleales</taxon>
        <taxon>Selenastraceae</taxon>
        <taxon>Monoraphidium</taxon>
    </lineage>
</organism>
<protein>
    <submittedName>
        <fullName evidence="2">Uncharacterized protein</fullName>
    </submittedName>
</protein>
<proteinExistence type="predicted"/>
<keyword evidence="3" id="KW-1185">Reference proteome</keyword>
<dbReference type="FunFam" id="3.50.7.10:FF:000007">
    <property type="entry name" value="1-phosphatidylinositol 3-phosphate 5-kinase isoform X1"/>
    <property type="match status" value="1"/>
</dbReference>
<feature type="region of interest" description="Disordered" evidence="1">
    <location>
        <begin position="1"/>
        <end position="35"/>
    </location>
</feature>
<dbReference type="AlphaFoldDB" id="A0A0D2KNX4"/>
<dbReference type="GO" id="GO:0046854">
    <property type="term" value="P:phosphatidylinositol phosphate biosynthetic process"/>
    <property type="evidence" value="ECO:0007669"/>
    <property type="project" value="TreeGrafter"/>
</dbReference>
<evidence type="ECO:0000313" key="2">
    <source>
        <dbReference type="EMBL" id="KIY97353.1"/>
    </source>
</evidence>
<evidence type="ECO:0000256" key="1">
    <source>
        <dbReference type="SAM" id="MobiDB-lite"/>
    </source>
</evidence>
<gene>
    <name evidence="2" type="ORF">MNEG_10608</name>
</gene>
<dbReference type="GO" id="GO:0005524">
    <property type="term" value="F:ATP binding"/>
    <property type="evidence" value="ECO:0007669"/>
    <property type="project" value="InterPro"/>
</dbReference>
<dbReference type="InterPro" id="IPR002423">
    <property type="entry name" value="Cpn60/GroEL/TCP-1"/>
</dbReference>
<evidence type="ECO:0000313" key="3">
    <source>
        <dbReference type="Proteomes" id="UP000054498"/>
    </source>
</evidence>
<dbReference type="GO" id="GO:0010008">
    <property type="term" value="C:endosome membrane"/>
    <property type="evidence" value="ECO:0007669"/>
    <property type="project" value="TreeGrafter"/>
</dbReference>
<dbReference type="STRING" id="145388.A0A0D2KNX4"/>
<dbReference type="OrthoDB" id="158357at2759"/>
<dbReference type="Proteomes" id="UP000054498">
    <property type="component" value="Unassembled WGS sequence"/>
</dbReference>
<dbReference type="Gene3D" id="3.50.7.10">
    <property type="entry name" value="GroEL"/>
    <property type="match status" value="1"/>
</dbReference>
<dbReference type="EMBL" id="KK102607">
    <property type="protein sequence ID" value="KIY97353.1"/>
    <property type="molecule type" value="Genomic_DNA"/>
</dbReference>
<dbReference type="PANTHER" id="PTHR45748">
    <property type="entry name" value="1-PHOSPHATIDYLINOSITOL 3-PHOSPHATE 5-KINASE-RELATED"/>
    <property type="match status" value="1"/>
</dbReference>
<dbReference type="InterPro" id="IPR027409">
    <property type="entry name" value="GroEL-like_apical_dom_sf"/>
</dbReference>
<dbReference type="KEGG" id="mng:MNEG_10608"/>
<name>A0A0D2KNX4_9CHLO</name>
<dbReference type="RefSeq" id="XP_013896373.1">
    <property type="nucleotide sequence ID" value="XM_014040919.1"/>
</dbReference>
<dbReference type="PANTHER" id="PTHR45748:SF7">
    <property type="entry name" value="1-PHOSPHATIDYLINOSITOL 3-PHOSPHATE 5-KINASE-RELATED"/>
    <property type="match status" value="1"/>
</dbReference>
<dbReference type="GeneID" id="25727787"/>
<dbReference type="GO" id="GO:0000285">
    <property type="term" value="F:1-phosphatidylinositol-3-phosphate 5-kinase activity"/>
    <property type="evidence" value="ECO:0007669"/>
    <property type="project" value="TreeGrafter"/>
</dbReference>
<dbReference type="SUPFAM" id="SSF52029">
    <property type="entry name" value="GroEL apical domain-like"/>
    <property type="match status" value="1"/>
</dbReference>